<dbReference type="EMBL" id="JRPK02000054">
    <property type="protein sequence ID" value="TLD94859.1"/>
    <property type="molecule type" value="Genomic_DNA"/>
</dbReference>
<dbReference type="AlphaFoldDB" id="A0A4U8T5L4"/>
<keyword evidence="1" id="KW-0732">Signal</keyword>
<reference evidence="3 4" key="1">
    <citation type="journal article" date="2014" name="Genome Announc.">
        <title>Draft genome sequences of eight enterohepatic helicobacter species isolated from both laboratory and wild rodents.</title>
        <authorList>
            <person name="Sheh A."/>
            <person name="Shen Z."/>
            <person name="Fox J.G."/>
        </authorList>
    </citation>
    <scope>NUCLEOTIDE SEQUENCE [LARGE SCALE GENOMIC DNA]</scope>
    <source>
        <strain evidence="3 4">ATCC 49310</strain>
    </source>
</reference>
<name>A0A4U8T5L4_9HELI</name>
<dbReference type="RefSeq" id="WP_034320654.1">
    <property type="nucleotide sequence ID" value="NZ_BAAFHN010000071.1"/>
</dbReference>
<evidence type="ECO:0000313" key="5">
    <source>
        <dbReference type="Proteomes" id="UP001562457"/>
    </source>
</evidence>
<comment type="caution">
    <text evidence="3">The sequence shown here is derived from an EMBL/GenBank/DDBJ whole genome shotgun (WGS) entry which is preliminary data.</text>
</comment>
<organism evidence="3 4">
    <name type="scientific">Helicobacter trogontum</name>
    <dbReference type="NCBI Taxonomy" id="50960"/>
    <lineage>
        <taxon>Bacteria</taxon>
        <taxon>Pseudomonadati</taxon>
        <taxon>Campylobacterota</taxon>
        <taxon>Epsilonproteobacteria</taxon>
        <taxon>Campylobacterales</taxon>
        <taxon>Helicobacteraceae</taxon>
        <taxon>Helicobacter</taxon>
    </lineage>
</organism>
<evidence type="ECO:0000256" key="1">
    <source>
        <dbReference type="SAM" id="SignalP"/>
    </source>
</evidence>
<reference evidence="2 5" key="3">
    <citation type="submission" date="2024-06" db="EMBL/GenBank/DDBJ databases">
        <title>Draft genome sequence of Helicobacter trogontum NHP16-4001.</title>
        <authorList>
            <person name="Rimbara E."/>
            <person name="Suzuki M."/>
        </authorList>
    </citation>
    <scope>NUCLEOTIDE SEQUENCE [LARGE SCALE GENOMIC DNA]</scope>
    <source>
        <strain evidence="2 5">NHP16-4001</strain>
    </source>
</reference>
<proteinExistence type="predicted"/>
<evidence type="ECO:0000313" key="4">
    <source>
        <dbReference type="Proteomes" id="UP000029861"/>
    </source>
</evidence>
<dbReference type="Proteomes" id="UP001562457">
    <property type="component" value="Unassembled WGS sequence"/>
</dbReference>
<accession>A0A4U8T5L4</accession>
<feature type="chain" id="PRO_5020539664" evidence="1">
    <location>
        <begin position="19"/>
        <end position="123"/>
    </location>
</feature>
<evidence type="ECO:0000313" key="2">
    <source>
        <dbReference type="EMBL" id="GAB0173866.1"/>
    </source>
</evidence>
<sequence length="123" mass="14778">MKKIILQYIFMTHTIVYAASPLIDAYAMTDSNQTHYLAQWGLQYCLQYDKENLFEPITYNKAFGLRKDVAQGRIDLQRYLDDECLGRVMTTRRFQSCMRIYESDKEYKKEVERIVRKYCKDCK</sequence>
<evidence type="ECO:0000313" key="3">
    <source>
        <dbReference type="EMBL" id="TLD94859.1"/>
    </source>
</evidence>
<gene>
    <name evidence="3" type="ORF">LS80_009765</name>
    <name evidence="2" type="ORF">NHP164001_18880</name>
</gene>
<dbReference type="EMBL" id="BAAFHN010000071">
    <property type="protein sequence ID" value="GAB0173866.1"/>
    <property type="molecule type" value="Genomic_DNA"/>
</dbReference>
<dbReference type="Proteomes" id="UP000029861">
    <property type="component" value="Unassembled WGS sequence"/>
</dbReference>
<feature type="signal peptide" evidence="1">
    <location>
        <begin position="1"/>
        <end position="18"/>
    </location>
</feature>
<keyword evidence="5" id="KW-1185">Reference proteome</keyword>
<protein>
    <submittedName>
        <fullName evidence="3">Uncharacterized protein</fullName>
    </submittedName>
</protein>
<reference evidence="3" key="2">
    <citation type="submission" date="2018-04" db="EMBL/GenBank/DDBJ databases">
        <authorList>
            <person name="Sheh A."/>
            <person name="Shen Z."/>
            <person name="Mannion A.J."/>
            <person name="Fox J.G."/>
        </authorList>
    </citation>
    <scope>NUCLEOTIDE SEQUENCE</scope>
    <source>
        <strain evidence="3">ATCC 49310</strain>
    </source>
</reference>